<dbReference type="Gene3D" id="2.60.260.20">
    <property type="entry name" value="Urease metallochaperone UreE, N-terminal domain"/>
    <property type="match status" value="2"/>
</dbReference>
<dbReference type="InterPro" id="IPR001305">
    <property type="entry name" value="HSP_DnaJ_Cys-rich_dom"/>
</dbReference>
<dbReference type="GO" id="GO:0031072">
    <property type="term" value="F:heat shock protein binding"/>
    <property type="evidence" value="ECO:0007669"/>
    <property type="project" value="InterPro"/>
</dbReference>
<dbReference type="InterPro" id="IPR002939">
    <property type="entry name" value="DnaJ_C"/>
</dbReference>
<evidence type="ECO:0000256" key="8">
    <source>
        <dbReference type="ARBA" id="ARBA00022833"/>
    </source>
</evidence>
<evidence type="ECO:0000256" key="4">
    <source>
        <dbReference type="ARBA" id="ARBA00022705"/>
    </source>
</evidence>
<evidence type="ECO:0000313" key="18">
    <source>
        <dbReference type="EMBL" id="OEJ64430.1"/>
    </source>
</evidence>
<keyword evidence="19" id="KW-1185">Reference proteome</keyword>
<evidence type="ECO:0000259" key="17">
    <source>
        <dbReference type="PROSITE" id="PS51188"/>
    </source>
</evidence>
<dbReference type="PRINTS" id="PR00625">
    <property type="entry name" value="JDOMAIN"/>
</dbReference>
<feature type="zinc finger region" description="CR-type" evidence="14">
    <location>
        <begin position="142"/>
        <end position="220"/>
    </location>
</feature>
<keyword evidence="6 13" id="KW-0677">Repeat</keyword>
<dbReference type="HAMAP" id="MF_01152">
    <property type="entry name" value="DnaJ"/>
    <property type="match status" value="1"/>
</dbReference>
<keyword evidence="8 13" id="KW-0862">Zinc</keyword>
<proteinExistence type="inferred from homology"/>
<dbReference type="PROSITE" id="PS50076">
    <property type="entry name" value="DNAJ_2"/>
    <property type="match status" value="1"/>
</dbReference>
<evidence type="ECO:0000256" key="13">
    <source>
        <dbReference type="HAMAP-Rule" id="MF_01152"/>
    </source>
</evidence>
<dbReference type="InterPro" id="IPR001623">
    <property type="entry name" value="DnaJ_domain"/>
</dbReference>
<dbReference type="GO" id="GO:0008270">
    <property type="term" value="F:zinc ion binding"/>
    <property type="evidence" value="ECO:0007669"/>
    <property type="project" value="UniProtKB-UniRule"/>
</dbReference>
<feature type="domain" description="CR-type" evidence="17">
    <location>
        <begin position="142"/>
        <end position="220"/>
    </location>
</feature>
<feature type="region of interest" description="Disordered" evidence="15">
    <location>
        <begin position="108"/>
        <end position="127"/>
    </location>
</feature>
<comment type="function">
    <text evidence="13">Participates actively in the response to hyperosmotic and heat shock by preventing the aggregation of stress-denatured proteins and by disaggregating proteins, also in an autonomous, DnaK-independent fashion. Unfolded proteins bind initially to DnaJ; upon interaction with the DnaJ-bound protein, DnaK hydrolyzes its bound ATP, resulting in the formation of a stable complex. GrpE releases ADP from DnaK; ATP binding to DnaK triggers the release of the substrate protein, thus completing the reaction cycle. Several rounds of ATP-dependent interactions between DnaJ, DnaK and GrpE are required for fully efficient folding. Also involved, together with DnaK and GrpE, in the DNA replication of plasmids through activation of initiation proteins.</text>
</comment>
<dbReference type="EMBL" id="MCGG01000071">
    <property type="protein sequence ID" value="OEJ64430.1"/>
    <property type="molecule type" value="Genomic_DNA"/>
</dbReference>
<evidence type="ECO:0000256" key="14">
    <source>
        <dbReference type="PROSITE-ProRule" id="PRU00546"/>
    </source>
</evidence>
<feature type="binding site" evidence="13">
    <location>
        <position position="211"/>
    </location>
    <ligand>
        <name>Zn(2+)</name>
        <dbReference type="ChEBI" id="CHEBI:29105"/>
        <label>1</label>
    </ligand>
</feature>
<feature type="binding site" evidence="13">
    <location>
        <position position="197"/>
    </location>
    <ligand>
        <name>Zn(2+)</name>
        <dbReference type="ChEBI" id="CHEBI:29105"/>
        <label>2</label>
    </ligand>
</feature>
<dbReference type="PROSITE" id="PS51188">
    <property type="entry name" value="ZF_CR"/>
    <property type="match status" value="1"/>
</dbReference>
<comment type="caution">
    <text evidence="18">The sequence shown here is derived from an EMBL/GenBank/DDBJ whole genome shotgun (WGS) entry which is preliminary data.</text>
</comment>
<dbReference type="OrthoDB" id="9779889at2"/>
<feature type="repeat" description="CXXCXGXG motif" evidence="13">
    <location>
        <begin position="155"/>
        <end position="162"/>
    </location>
</feature>
<feature type="binding site" evidence="13">
    <location>
        <position position="208"/>
    </location>
    <ligand>
        <name>Zn(2+)</name>
        <dbReference type="ChEBI" id="CHEBI:29105"/>
        <label>1</label>
    </ligand>
</feature>
<comment type="subcellular location">
    <subcellularLocation>
        <location evidence="1 13">Cytoplasm</location>
    </subcellularLocation>
</comment>
<dbReference type="GO" id="GO:0005737">
    <property type="term" value="C:cytoplasm"/>
    <property type="evidence" value="ECO:0007669"/>
    <property type="project" value="UniProtKB-SubCell"/>
</dbReference>
<accession>A0A1E5Q454</accession>
<dbReference type="FunFam" id="2.60.260.20:FF:000004">
    <property type="entry name" value="Molecular chaperone DnaJ"/>
    <property type="match status" value="1"/>
</dbReference>
<dbReference type="STRING" id="28181.BEN30_16410"/>
<sequence>MAKQDFYELLGVSKGADADEIKKAYRKLAMKYHPDRNPDDKTAEQKFKDLNEAYEVLKDDEKRAAYDRFGHAAFEQGGPGGGFGGGGFGGGDAGFGGGFADIFEEMFGGGGGRGRGRGPEQSGRGSDLRFNMDITLEEAFKGKSTEIRVPGSVACDTCNGTGATKGSAPVTCATCGGHGRIRAQQGFFTVERTCPSCHGQGQVIKDPCRNCSGTGRVHKEKTLSVNIPAGVEEGTRIRLSGEGEAGMRGAPAGDLYIFLSLKPHRVFQREGANIYIRVPVPMTTAALGGSVEVPAVDGSRARINIPSGTQSGQQFRLRNKGMSVLRSSSRGDMFVELSVETPMHLTKKQKELMEAFRSEGGDENKHSPQSGGFFSKVKDLWEDLKD</sequence>
<dbReference type="PANTHER" id="PTHR43096:SF48">
    <property type="entry name" value="CHAPERONE PROTEIN DNAJ"/>
    <property type="match status" value="1"/>
</dbReference>
<evidence type="ECO:0000256" key="15">
    <source>
        <dbReference type="SAM" id="MobiDB-lite"/>
    </source>
</evidence>
<feature type="binding site" evidence="13">
    <location>
        <position position="194"/>
    </location>
    <ligand>
        <name>Zn(2+)</name>
        <dbReference type="ChEBI" id="CHEBI:29105"/>
        <label>2</label>
    </ligand>
</feature>
<feature type="binding site" evidence="13">
    <location>
        <position position="175"/>
    </location>
    <ligand>
        <name>Zn(2+)</name>
        <dbReference type="ChEBI" id="CHEBI:29105"/>
        <label>2</label>
    </ligand>
</feature>
<dbReference type="RefSeq" id="WP_069959283.1">
    <property type="nucleotide sequence ID" value="NZ_MCGG01000071.1"/>
</dbReference>
<comment type="cofactor">
    <cofactor evidence="13">
        <name>Zn(2+)</name>
        <dbReference type="ChEBI" id="CHEBI:29105"/>
    </cofactor>
    <text evidence="13">Binds 2 Zn(2+) ions per monomer.</text>
</comment>
<dbReference type="GO" id="GO:0042026">
    <property type="term" value="P:protein refolding"/>
    <property type="evidence" value="ECO:0007669"/>
    <property type="project" value="TreeGrafter"/>
</dbReference>
<evidence type="ECO:0000259" key="16">
    <source>
        <dbReference type="PROSITE" id="PS50076"/>
    </source>
</evidence>
<name>A0A1E5Q454_9PROT</name>
<dbReference type="SUPFAM" id="SSF46565">
    <property type="entry name" value="Chaperone J-domain"/>
    <property type="match status" value="1"/>
</dbReference>
<dbReference type="Proteomes" id="UP000095347">
    <property type="component" value="Unassembled WGS sequence"/>
</dbReference>
<dbReference type="GO" id="GO:0051082">
    <property type="term" value="F:unfolded protein binding"/>
    <property type="evidence" value="ECO:0007669"/>
    <property type="project" value="UniProtKB-UniRule"/>
</dbReference>
<evidence type="ECO:0000256" key="11">
    <source>
        <dbReference type="ARBA" id="ARBA00061004"/>
    </source>
</evidence>
<gene>
    <name evidence="13" type="primary">dnaJ</name>
    <name evidence="18" type="ORF">BEN30_16410</name>
</gene>
<keyword evidence="5 13" id="KW-0479">Metal-binding</keyword>
<feature type="repeat" description="CXXCXGXG motif" evidence="13">
    <location>
        <begin position="194"/>
        <end position="201"/>
    </location>
</feature>
<dbReference type="Gene3D" id="1.10.287.110">
    <property type="entry name" value="DnaJ domain"/>
    <property type="match status" value="1"/>
</dbReference>
<feature type="repeat" description="CXXCXGXG motif" evidence="13">
    <location>
        <begin position="172"/>
        <end position="179"/>
    </location>
</feature>
<dbReference type="Gene3D" id="2.10.230.10">
    <property type="entry name" value="Heat shock protein DnaJ, cysteine-rich domain"/>
    <property type="match status" value="1"/>
</dbReference>
<evidence type="ECO:0000256" key="5">
    <source>
        <dbReference type="ARBA" id="ARBA00022723"/>
    </source>
</evidence>
<dbReference type="InterPro" id="IPR036410">
    <property type="entry name" value="HSP_DnaJ_Cys-rich_dom_sf"/>
</dbReference>
<feature type="region of interest" description="Disordered" evidence="15">
    <location>
        <begin position="355"/>
        <end position="374"/>
    </location>
</feature>
<evidence type="ECO:0000256" key="2">
    <source>
        <dbReference type="ARBA" id="ARBA00011738"/>
    </source>
</evidence>
<keyword evidence="3 13" id="KW-0963">Cytoplasm</keyword>
<dbReference type="Pfam" id="PF00226">
    <property type="entry name" value="DnaJ"/>
    <property type="match status" value="1"/>
</dbReference>
<dbReference type="GO" id="GO:0006260">
    <property type="term" value="P:DNA replication"/>
    <property type="evidence" value="ECO:0007669"/>
    <property type="project" value="UniProtKB-KW"/>
</dbReference>
<dbReference type="InterPro" id="IPR036869">
    <property type="entry name" value="J_dom_sf"/>
</dbReference>
<dbReference type="SUPFAM" id="SSF57938">
    <property type="entry name" value="DnaJ/Hsp40 cysteine-rich domain"/>
    <property type="match status" value="1"/>
</dbReference>
<feature type="repeat" description="CXXCXGXG motif" evidence="13">
    <location>
        <begin position="208"/>
        <end position="215"/>
    </location>
</feature>
<evidence type="ECO:0000256" key="12">
    <source>
        <dbReference type="ARBA" id="ARBA00067609"/>
    </source>
</evidence>
<dbReference type="GO" id="GO:0009408">
    <property type="term" value="P:response to heat"/>
    <property type="evidence" value="ECO:0007669"/>
    <property type="project" value="InterPro"/>
</dbReference>
<dbReference type="InterPro" id="IPR012724">
    <property type="entry name" value="DnaJ"/>
</dbReference>
<reference evidence="19" key="1">
    <citation type="submission" date="2016-07" db="EMBL/GenBank/DDBJ databases">
        <authorList>
            <person name="Florea S."/>
            <person name="Webb J.S."/>
            <person name="Jaromczyk J."/>
            <person name="Schardl C.L."/>
        </authorList>
    </citation>
    <scope>NUCLEOTIDE SEQUENCE [LARGE SCALE GENOMIC DNA]</scope>
    <source>
        <strain evidence="19">MV-1</strain>
    </source>
</reference>
<protein>
    <recommendedName>
        <fullName evidence="12 13">Chaperone protein DnaJ</fullName>
    </recommendedName>
</protein>
<dbReference type="GO" id="GO:0005524">
    <property type="term" value="F:ATP binding"/>
    <property type="evidence" value="ECO:0007669"/>
    <property type="project" value="InterPro"/>
</dbReference>
<dbReference type="Pfam" id="PF00684">
    <property type="entry name" value="DnaJ_CXXCXGXG"/>
    <property type="match status" value="1"/>
</dbReference>
<dbReference type="FunFam" id="1.10.287.110:FF:000031">
    <property type="entry name" value="Molecular chaperone DnaJ"/>
    <property type="match status" value="1"/>
</dbReference>
<feature type="domain" description="J" evidence="16">
    <location>
        <begin position="5"/>
        <end position="70"/>
    </location>
</feature>
<evidence type="ECO:0000256" key="1">
    <source>
        <dbReference type="ARBA" id="ARBA00004496"/>
    </source>
</evidence>
<dbReference type="NCBIfam" id="NF008035">
    <property type="entry name" value="PRK10767.1"/>
    <property type="match status" value="1"/>
</dbReference>
<dbReference type="Pfam" id="PF01556">
    <property type="entry name" value="DnaJ_C"/>
    <property type="match status" value="1"/>
</dbReference>
<evidence type="ECO:0000256" key="9">
    <source>
        <dbReference type="ARBA" id="ARBA00023016"/>
    </source>
</evidence>
<feature type="binding site" evidence="13">
    <location>
        <position position="172"/>
    </location>
    <ligand>
        <name>Zn(2+)</name>
        <dbReference type="ChEBI" id="CHEBI:29105"/>
        <label>2</label>
    </ligand>
</feature>
<evidence type="ECO:0000256" key="10">
    <source>
        <dbReference type="ARBA" id="ARBA00023186"/>
    </source>
</evidence>
<organism evidence="18 19">
    <name type="scientific">Magnetovibrio blakemorei</name>
    <dbReference type="NCBI Taxonomy" id="28181"/>
    <lineage>
        <taxon>Bacteria</taxon>
        <taxon>Pseudomonadati</taxon>
        <taxon>Pseudomonadota</taxon>
        <taxon>Alphaproteobacteria</taxon>
        <taxon>Rhodospirillales</taxon>
        <taxon>Magnetovibrionaceae</taxon>
        <taxon>Magnetovibrio</taxon>
    </lineage>
</organism>
<keyword evidence="4 13" id="KW-0235">DNA replication</keyword>
<keyword evidence="7 13" id="KW-0863">Zinc-finger</keyword>
<evidence type="ECO:0000256" key="7">
    <source>
        <dbReference type="ARBA" id="ARBA00022771"/>
    </source>
</evidence>
<dbReference type="FunFam" id="2.10.230.10:FF:000002">
    <property type="entry name" value="Molecular chaperone DnaJ"/>
    <property type="match status" value="1"/>
</dbReference>
<feature type="binding site" evidence="13">
    <location>
        <position position="158"/>
    </location>
    <ligand>
        <name>Zn(2+)</name>
        <dbReference type="ChEBI" id="CHEBI:29105"/>
        <label>1</label>
    </ligand>
</feature>
<comment type="subunit">
    <text evidence="2 13">Homodimer.</text>
</comment>
<feature type="binding site" evidence="13">
    <location>
        <position position="155"/>
    </location>
    <ligand>
        <name>Zn(2+)</name>
        <dbReference type="ChEBI" id="CHEBI:29105"/>
        <label>1</label>
    </ligand>
</feature>
<evidence type="ECO:0000256" key="3">
    <source>
        <dbReference type="ARBA" id="ARBA00022490"/>
    </source>
</evidence>
<dbReference type="AlphaFoldDB" id="A0A1E5Q454"/>
<evidence type="ECO:0000313" key="19">
    <source>
        <dbReference type="Proteomes" id="UP000095347"/>
    </source>
</evidence>
<keyword evidence="10 13" id="KW-0143">Chaperone</keyword>
<dbReference type="InterPro" id="IPR008971">
    <property type="entry name" value="HSP40/DnaJ_pept-bd"/>
</dbReference>
<dbReference type="CDD" id="cd10719">
    <property type="entry name" value="DnaJ_zf"/>
    <property type="match status" value="1"/>
</dbReference>
<dbReference type="PANTHER" id="PTHR43096">
    <property type="entry name" value="DNAJ HOMOLOG 1, MITOCHONDRIAL-RELATED"/>
    <property type="match status" value="1"/>
</dbReference>
<feature type="compositionally biased region" description="Basic and acidic residues" evidence="15">
    <location>
        <begin position="355"/>
        <end position="366"/>
    </location>
</feature>
<comment type="domain">
    <text evidence="13">The J domain is necessary and sufficient to stimulate DnaK ATPase activity. Zinc center 1 plays an important role in the autonomous, DnaK-independent chaperone activity of DnaJ. Zinc center 2 is essential for interaction with DnaK and for DnaJ activity.</text>
</comment>
<keyword evidence="9 13" id="KW-0346">Stress response</keyword>
<evidence type="ECO:0000256" key="6">
    <source>
        <dbReference type="ARBA" id="ARBA00022737"/>
    </source>
</evidence>
<dbReference type="CDD" id="cd10747">
    <property type="entry name" value="DnaJ_C"/>
    <property type="match status" value="1"/>
</dbReference>
<dbReference type="InterPro" id="IPR018253">
    <property type="entry name" value="DnaJ_domain_CS"/>
</dbReference>
<dbReference type="SUPFAM" id="SSF49493">
    <property type="entry name" value="HSP40/DnaJ peptide-binding domain"/>
    <property type="match status" value="2"/>
</dbReference>
<dbReference type="SMART" id="SM00271">
    <property type="entry name" value="DnaJ"/>
    <property type="match status" value="1"/>
</dbReference>
<dbReference type="CDD" id="cd06257">
    <property type="entry name" value="DnaJ"/>
    <property type="match status" value="1"/>
</dbReference>
<dbReference type="NCBIfam" id="TIGR02349">
    <property type="entry name" value="DnaJ_bact"/>
    <property type="match status" value="1"/>
</dbReference>
<dbReference type="PROSITE" id="PS00636">
    <property type="entry name" value="DNAJ_1"/>
    <property type="match status" value="1"/>
</dbReference>
<comment type="similarity">
    <text evidence="11 13">Belongs to the DnaJ family.</text>
</comment>